<dbReference type="EMBL" id="DF237386">
    <property type="protein sequence ID" value="GAQ88537.1"/>
    <property type="molecule type" value="Genomic_DNA"/>
</dbReference>
<dbReference type="Proteomes" id="UP000054558">
    <property type="component" value="Unassembled WGS sequence"/>
</dbReference>
<keyword evidence="3" id="KW-1185">Reference proteome</keyword>
<name>A0A1Y1IIQ8_KLENI</name>
<evidence type="ECO:0000313" key="3">
    <source>
        <dbReference type="Proteomes" id="UP000054558"/>
    </source>
</evidence>
<evidence type="ECO:0000313" key="2">
    <source>
        <dbReference type="EMBL" id="GAQ88537.1"/>
    </source>
</evidence>
<organism evidence="2 3">
    <name type="scientific">Klebsormidium nitens</name>
    <name type="common">Green alga</name>
    <name type="synonym">Ulothrix nitens</name>
    <dbReference type="NCBI Taxonomy" id="105231"/>
    <lineage>
        <taxon>Eukaryota</taxon>
        <taxon>Viridiplantae</taxon>
        <taxon>Streptophyta</taxon>
        <taxon>Klebsormidiophyceae</taxon>
        <taxon>Klebsormidiales</taxon>
        <taxon>Klebsormidiaceae</taxon>
        <taxon>Klebsormidium</taxon>
    </lineage>
</organism>
<accession>A0A1Y1IIQ8</accession>
<protein>
    <submittedName>
        <fullName evidence="2">Uncharacterized protein</fullName>
    </submittedName>
</protein>
<proteinExistence type="predicted"/>
<gene>
    <name evidence="2" type="ORF">KFL_004370070</name>
</gene>
<feature type="region of interest" description="Disordered" evidence="1">
    <location>
        <begin position="846"/>
        <end position="869"/>
    </location>
</feature>
<evidence type="ECO:0000256" key="1">
    <source>
        <dbReference type="SAM" id="MobiDB-lite"/>
    </source>
</evidence>
<reference evidence="2 3" key="1">
    <citation type="journal article" date="2014" name="Nat. Commun.">
        <title>Klebsormidium flaccidum genome reveals primary factors for plant terrestrial adaptation.</title>
        <authorList>
            <person name="Hori K."/>
            <person name="Maruyama F."/>
            <person name="Fujisawa T."/>
            <person name="Togashi T."/>
            <person name="Yamamoto N."/>
            <person name="Seo M."/>
            <person name="Sato S."/>
            <person name="Yamada T."/>
            <person name="Mori H."/>
            <person name="Tajima N."/>
            <person name="Moriyama T."/>
            <person name="Ikeuchi M."/>
            <person name="Watanabe M."/>
            <person name="Wada H."/>
            <person name="Kobayashi K."/>
            <person name="Saito M."/>
            <person name="Masuda T."/>
            <person name="Sasaki-Sekimoto Y."/>
            <person name="Mashiguchi K."/>
            <person name="Awai K."/>
            <person name="Shimojima M."/>
            <person name="Masuda S."/>
            <person name="Iwai M."/>
            <person name="Nobusawa T."/>
            <person name="Narise T."/>
            <person name="Kondo S."/>
            <person name="Saito H."/>
            <person name="Sato R."/>
            <person name="Murakawa M."/>
            <person name="Ihara Y."/>
            <person name="Oshima-Yamada Y."/>
            <person name="Ohtaka K."/>
            <person name="Satoh M."/>
            <person name="Sonobe K."/>
            <person name="Ishii M."/>
            <person name="Ohtani R."/>
            <person name="Kanamori-Sato M."/>
            <person name="Honoki R."/>
            <person name="Miyazaki D."/>
            <person name="Mochizuki H."/>
            <person name="Umetsu J."/>
            <person name="Higashi K."/>
            <person name="Shibata D."/>
            <person name="Kamiya Y."/>
            <person name="Sato N."/>
            <person name="Nakamura Y."/>
            <person name="Tabata S."/>
            <person name="Ida S."/>
            <person name="Kurokawa K."/>
            <person name="Ohta H."/>
        </authorList>
    </citation>
    <scope>NUCLEOTIDE SEQUENCE [LARGE SCALE GENOMIC DNA]</scope>
    <source>
        <strain evidence="2 3">NIES-2285</strain>
    </source>
</reference>
<sequence>MDYQERWGTKTGGAFVQTPESQAVSLTAFPQRTLGASSFKRRLGIEHRRRTRVSTKAYEANSASDQEESQVSLPAAKLFPRLYELSFEDRWRLYDTLRKELYMLRSKLNYIDSPIPEDLAVPTSRLEAAAVAAGILPPDNPDETLQSLFGRFFRPAENSRSEALRSDRIAGKDGDSVAPKLVESPGRYFAISGRDATVDCFIENLADVYASFRFFETCTIGKKGVNMGSMMEHLRGETQFQFAVAAAGLGKTTFFRELHSLLHTRRRLMETRSPGAFTLWLKALLGSREFWRRHLDSPRDVELFQGRLEVMLEKRLLFQMPDDRPTSEERDVCGYIGCHVLAARMLYAAVRSTGPWGSYPDFLRFFCDRASGLLRQLEPRDVFRFIWQCSGLSPDTPGMVVFCWDNAHVEDQTFAKEMMRAYTDYVIFDRQLLKGGAATREHAHFTALVYGGERVGMADLGQRNDAKSKTIPLPLLSKEDVSYIVLDFVQRIGGRRFRTIPKHVDVILDLVQGDPGLLELALVCMSGGDGKENILDVEGLLRFWSSRGRDLPDAAARLAAAAARQLSAAELPLRNLPTEPGPAAELLRTVFSYSAVEARIYRKKTILRGAEEGLKWEDLECAGLISLIDARFAVTRRRTDLWCGDRHEPSANAYLHPQLVRVCPLAVHALMEKSGLLTSDLLHTVSPPVYKDKLERDVGVIVEKLRAKRFLEEDFCLLDDLIGPLSDLTAYKELILKVPSTHFEIHRVEGSVNAGDVQSVRLFAPSAVSEAYGTLRKSGTTWPVTPGLHAFLTIIDGTITEREWRKATAERHVEVIHAGCDERFYGAQGSAFRAWDALRRLHQTCPQLSPTKAPPPTADPATGENVFEG</sequence>
<dbReference type="AlphaFoldDB" id="A0A1Y1IIQ8"/>